<sequence length="53" mass="6203">MRQIGFCIARNRPWASAMMSVFLAGGDKCSKKPDYNVCSFFVHLKRSMFLHYR</sequence>
<accession>A0A0E9Q4S2</accession>
<dbReference type="AlphaFoldDB" id="A0A0E9Q4S2"/>
<protein>
    <submittedName>
        <fullName evidence="1">Uncharacterized protein</fullName>
    </submittedName>
</protein>
<organism evidence="1">
    <name type="scientific">Anguilla anguilla</name>
    <name type="common">European freshwater eel</name>
    <name type="synonym">Muraena anguilla</name>
    <dbReference type="NCBI Taxonomy" id="7936"/>
    <lineage>
        <taxon>Eukaryota</taxon>
        <taxon>Metazoa</taxon>
        <taxon>Chordata</taxon>
        <taxon>Craniata</taxon>
        <taxon>Vertebrata</taxon>
        <taxon>Euteleostomi</taxon>
        <taxon>Actinopterygii</taxon>
        <taxon>Neopterygii</taxon>
        <taxon>Teleostei</taxon>
        <taxon>Anguilliformes</taxon>
        <taxon>Anguillidae</taxon>
        <taxon>Anguilla</taxon>
    </lineage>
</organism>
<name>A0A0E9Q4S2_ANGAN</name>
<proteinExistence type="predicted"/>
<dbReference type="EMBL" id="GBXM01097050">
    <property type="protein sequence ID" value="JAH11527.1"/>
    <property type="molecule type" value="Transcribed_RNA"/>
</dbReference>
<reference evidence="1" key="1">
    <citation type="submission" date="2014-11" db="EMBL/GenBank/DDBJ databases">
        <authorList>
            <person name="Amaro Gonzalez C."/>
        </authorList>
    </citation>
    <scope>NUCLEOTIDE SEQUENCE</scope>
</reference>
<reference evidence="1" key="2">
    <citation type="journal article" date="2015" name="Fish Shellfish Immunol.">
        <title>Early steps in the European eel (Anguilla anguilla)-Vibrio vulnificus interaction in the gills: Role of the RtxA13 toxin.</title>
        <authorList>
            <person name="Callol A."/>
            <person name="Pajuelo D."/>
            <person name="Ebbesson L."/>
            <person name="Teles M."/>
            <person name="MacKenzie S."/>
            <person name="Amaro C."/>
        </authorList>
    </citation>
    <scope>NUCLEOTIDE SEQUENCE</scope>
</reference>
<evidence type="ECO:0000313" key="1">
    <source>
        <dbReference type="EMBL" id="JAH11527.1"/>
    </source>
</evidence>